<evidence type="ECO:0000256" key="1">
    <source>
        <dbReference type="ARBA" id="ARBA00023242"/>
    </source>
</evidence>
<gene>
    <name evidence="4" type="ORF">RNJ44_03677</name>
</gene>
<protein>
    <submittedName>
        <fullName evidence="4">Something about silencing protein 5</fullName>
    </submittedName>
</protein>
<evidence type="ECO:0000313" key="5">
    <source>
        <dbReference type="Proteomes" id="UP001623330"/>
    </source>
</evidence>
<name>A0ABR4NXT6_9SACH</name>
<keyword evidence="1 2" id="KW-0539">Nucleus</keyword>
<dbReference type="InterPro" id="IPR016665">
    <property type="entry name" value="Sas5/TAF14"/>
</dbReference>
<feature type="domain" description="YEATS" evidence="3">
    <location>
        <begin position="1"/>
        <end position="135"/>
    </location>
</feature>
<dbReference type="InterPro" id="IPR055129">
    <property type="entry name" value="YEATS_dom"/>
</dbReference>
<dbReference type="Pfam" id="PF03366">
    <property type="entry name" value="YEATS"/>
    <property type="match status" value="1"/>
</dbReference>
<organism evidence="4 5">
    <name type="scientific">Nakaseomyces bracarensis</name>
    <dbReference type="NCBI Taxonomy" id="273131"/>
    <lineage>
        <taxon>Eukaryota</taxon>
        <taxon>Fungi</taxon>
        <taxon>Dikarya</taxon>
        <taxon>Ascomycota</taxon>
        <taxon>Saccharomycotina</taxon>
        <taxon>Saccharomycetes</taxon>
        <taxon>Saccharomycetales</taxon>
        <taxon>Saccharomycetaceae</taxon>
        <taxon>Nakaseomyces</taxon>
    </lineage>
</organism>
<keyword evidence="5" id="KW-1185">Reference proteome</keyword>
<dbReference type="Gene3D" id="2.60.40.1970">
    <property type="entry name" value="YEATS domain"/>
    <property type="match status" value="1"/>
</dbReference>
<evidence type="ECO:0000259" key="3">
    <source>
        <dbReference type="PROSITE" id="PS51037"/>
    </source>
</evidence>
<dbReference type="PIRSF" id="PIRSF016551">
    <property type="entry name" value="SAS5/TFIID_14"/>
    <property type="match status" value="1"/>
</dbReference>
<evidence type="ECO:0000256" key="2">
    <source>
        <dbReference type="PROSITE-ProRule" id="PRU00376"/>
    </source>
</evidence>
<dbReference type="EMBL" id="JBEVYD010000004">
    <property type="protein sequence ID" value="KAL3233637.1"/>
    <property type="molecule type" value="Genomic_DNA"/>
</dbReference>
<sequence length="225" mass="25908">MNGVLKVIFRIKTQQAILLDQAPVENELPLRQWRMELVMLDKNGLEVPANILSHVTYHLHPTFVKPKRKVIEPPFAIEEVGWGEFDLQLVCKIKENCGTIKLLHDLSFSEDAYAVDFEVPIPYGHNQPFCSLLSTHFDLDSSKRNSVKKVVEELPKWVKNIPKMDEDAVQLFLQKVLANPAVKSYVNKKQKNEEIVLCLSELPEELLLSLDSFMSQYEPRKEVLL</sequence>
<dbReference type="InterPro" id="IPR038704">
    <property type="entry name" value="YEAST_sf"/>
</dbReference>
<reference evidence="4 5" key="1">
    <citation type="submission" date="2024-05" db="EMBL/GenBank/DDBJ databases">
        <title>Long read based assembly of the Candida bracarensis genome reveals expanded adhesin content.</title>
        <authorList>
            <person name="Marcet-Houben M."/>
            <person name="Ksiezopolska E."/>
            <person name="Gabaldon T."/>
        </authorList>
    </citation>
    <scope>NUCLEOTIDE SEQUENCE [LARGE SCALE GENOMIC DNA]</scope>
    <source>
        <strain evidence="4 5">CBM6</strain>
    </source>
</reference>
<evidence type="ECO:0000313" key="4">
    <source>
        <dbReference type="EMBL" id="KAL3233637.1"/>
    </source>
</evidence>
<dbReference type="CDD" id="cd16905">
    <property type="entry name" value="YEATS_Taf14_like"/>
    <property type="match status" value="1"/>
</dbReference>
<dbReference type="PANTHER" id="PTHR23195">
    <property type="entry name" value="YEATS DOMAIN"/>
    <property type="match status" value="1"/>
</dbReference>
<comment type="subcellular location">
    <subcellularLocation>
        <location evidence="2">Nucleus</location>
    </subcellularLocation>
</comment>
<proteinExistence type="predicted"/>
<dbReference type="PROSITE" id="PS51037">
    <property type="entry name" value="YEATS"/>
    <property type="match status" value="1"/>
</dbReference>
<dbReference type="Proteomes" id="UP001623330">
    <property type="component" value="Unassembled WGS sequence"/>
</dbReference>
<dbReference type="InterPro" id="IPR005033">
    <property type="entry name" value="YEATS"/>
</dbReference>
<accession>A0ABR4NXT6</accession>
<comment type="caution">
    <text evidence="4">The sequence shown here is derived from an EMBL/GenBank/DDBJ whole genome shotgun (WGS) entry which is preliminary data.</text>
</comment>